<comment type="caution">
    <text evidence="1">The sequence shown here is derived from an EMBL/GenBank/DDBJ whole genome shotgun (WGS) entry which is preliminary data.</text>
</comment>
<dbReference type="SMR" id="A0A482XKM5"/>
<proteinExistence type="predicted"/>
<dbReference type="OrthoDB" id="6647141at2759"/>
<sequence>MLLLINDLAEGRPHLLELATRLRKEYRFRLRRAKKNANARFIAEAQNSCKAAWNLINSHKPKSKGVDLGFATADEFNQFYVTSVESIVMVSLTWFK</sequence>
<dbReference type="InParanoid" id="A0A482XKM5"/>
<dbReference type="AlphaFoldDB" id="A0A482XKM5"/>
<evidence type="ECO:0000313" key="1">
    <source>
        <dbReference type="EMBL" id="RZF46635.1"/>
    </source>
</evidence>
<evidence type="ECO:0000313" key="2">
    <source>
        <dbReference type="Proteomes" id="UP000291343"/>
    </source>
</evidence>
<protein>
    <submittedName>
        <fullName evidence="1">Uncharacterized protein</fullName>
    </submittedName>
</protein>
<gene>
    <name evidence="1" type="ORF">LSTR_LSTR015516</name>
</gene>
<dbReference type="EMBL" id="QKKF02005859">
    <property type="protein sequence ID" value="RZF46635.1"/>
    <property type="molecule type" value="Genomic_DNA"/>
</dbReference>
<organism evidence="1 2">
    <name type="scientific">Laodelphax striatellus</name>
    <name type="common">Small brown planthopper</name>
    <name type="synonym">Delphax striatella</name>
    <dbReference type="NCBI Taxonomy" id="195883"/>
    <lineage>
        <taxon>Eukaryota</taxon>
        <taxon>Metazoa</taxon>
        <taxon>Ecdysozoa</taxon>
        <taxon>Arthropoda</taxon>
        <taxon>Hexapoda</taxon>
        <taxon>Insecta</taxon>
        <taxon>Pterygota</taxon>
        <taxon>Neoptera</taxon>
        <taxon>Paraneoptera</taxon>
        <taxon>Hemiptera</taxon>
        <taxon>Auchenorrhyncha</taxon>
        <taxon>Fulgoroidea</taxon>
        <taxon>Delphacidae</taxon>
        <taxon>Criomorphinae</taxon>
        <taxon>Laodelphax</taxon>
    </lineage>
</organism>
<name>A0A482XKM5_LAOST</name>
<accession>A0A482XKM5</accession>
<keyword evidence="2" id="KW-1185">Reference proteome</keyword>
<dbReference type="Proteomes" id="UP000291343">
    <property type="component" value="Unassembled WGS sequence"/>
</dbReference>
<reference evidence="1 2" key="1">
    <citation type="journal article" date="2017" name="Gigascience">
        <title>Genome sequence of the small brown planthopper, Laodelphax striatellus.</title>
        <authorList>
            <person name="Zhu J."/>
            <person name="Jiang F."/>
            <person name="Wang X."/>
            <person name="Yang P."/>
            <person name="Bao Y."/>
            <person name="Zhao W."/>
            <person name="Wang W."/>
            <person name="Lu H."/>
            <person name="Wang Q."/>
            <person name="Cui N."/>
            <person name="Li J."/>
            <person name="Chen X."/>
            <person name="Luo L."/>
            <person name="Yu J."/>
            <person name="Kang L."/>
            <person name="Cui F."/>
        </authorList>
    </citation>
    <scope>NUCLEOTIDE SEQUENCE [LARGE SCALE GENOMIC DNA]</scope>
    <source>
        <strain evidence="1">Lst14</strain>
    </source>
</reference>